<comment type="caution">
    <text evidence="1">The sequence shown here is derived from an EMBL/GenBank/DDBJ whole genome shotgun (WGS) entry which is preliminary data.</text>
</comment>
<evidence type="ECO:0000313" key="2">
    <source>
        <dbReference type="Proteomes" id="UP000243657"/>
    </source>
</evidence>
<name>A0A261F208_9BIFI</name>
<sequence length="194" mass="20447">MMALTSNDAKNASYSKTQVTGTVFFAPAGTPLPKSASEALGSVFKNAGFIGKDGISWKVKTESSSMQEMGGRTIKTELTSYSEGCTFTLMEYLRSEANELRYGAANVSTSGAGTTIYHAMPTSTPLVLVIDTILSDGSLDRIVAPSALMTEVGDIKRASSEELGHEVTFEFSPSTAINNATSVEYIGKKSGEAA</sequence>
<keyword evidence="2" id="KW-1185">Reference proteome</keyword>
<evidence type="ECO:0000313" key="1">
    <source>
        <dbReference type="EMBL" id="OZG53103.1"/>
    </source>
</evidence>
<organism evidence="1 2">
    <name type="scientific">Alloscardovia macacae</name>
    <dbReference type="NCBI Taxonomy" id="1160091"/>
    <lineage>
        <taxon>Bacteria</taxon>
        <taxon>Bacillati</taxon>
        <taxon>Actinomycetota</taxon>
        <taxon>Actinomycetes</taxon>
        <taxon>Bifidobacteriales</taxon>
        <taxon>Bifidobacteriaceae</taxon>
        <taxon>Alloscardovia</taxon>
    </lineage>
</organism>
<dbReference type="Pfam" id="PF25681">
    <property type="entry name" value="Phage_TTP_17"/>
    <property type="match status" value="1"/>
</dbReference>
<proteinExistence type="predicted"/>
<protein>
    <submittedName>
        <fullName evidence="1">Tail protein</fullName>
    </submittedName>
</protein>
<dbReference type="EMBL" id="MWWT01000009">
    <property type="protein sequence ID" value="OZG53103.1"/>
    <property type="molecule type" value="Genomic_DNA"/>
</dbReference>
<dbReference type="Proteomes" id="UP000243657">
    <property type="component" value="Unassembled WGS sequence"/>
</dbReference>
<dbReference type="InterPro" id="IPR058154">
    <property type="entry name" value="Bxb1_TTP-like"/>
</dbReference>
<reference evidence="1 2" key="1">
    <citation type="journal article" date="2017" name="BMC Genomics">
        <title>Comparative genomic and phylogenomic analyses of the Bifidobacteriaceae family.</title>
        <authorList>
            <person name="Lugli G.A."/>
            <person name="Milani C."/>
            <person name="Turroni F."/>
            <person name="Duranti S."/>
            <person name="Mancabelli L."/>
            <person name="Mangifesta M."/>
            <person name="Ferrario C."/>
            <person name="Modesto M."/>
            <person name="Mattarelli P."/>
            <person name="Jiri K."/>
            <person name="van Sinderen D."/>
            <person name="Ventura M."/>
        </authorList>
    </citation>
    <scope>NUCLEOTIDE SEQUENCE [LARGE SCALE GENOMIC DNA]</scope>
    <source>
        <strain evidence="1 2">DSM 24762</strain>
    </source>
</reference>
<dbReference type="AlphaFoldDB" id="A0A261F208"/>
<accession>A0A261F208</accession>
<gene>
    <name evidence="1" type="ORF">ALMA_1405</name>
</gene>